<dbReference type="EMBL" id="JAMBOP010000020">
    <property type="protein sequence ID" value="MCM3737206.1"/>
    <property type="molecule type" value="Genomic_DNA"/>
</dbReference>
<dbReference type="Proteomes" id="UP001202289">
    <property type="component" value="Unassembled WGS sequence"/>
</dbReference>
<reference evidence="1" key="1">
    <citation type="submission" date="2022-05" db="EMBL/GenBank/DDBJ databases">
        <title>Comparative Genomics of Spacecraft Associated Microbes.</title>
        <authorList>
            <person name="Tran M.T."/>
            <person name="Wright A."/>
            <person name="Seuylemezian A."/>
            <person name="Eisen J."/>
            <person name="Coil D."/>
        </authorList>
    </citation>
    <scope>NUCLEOTIDE SEQUENCE</scope>
    <source>
        <strain evidence="1">FAIRING 10M-2.2</strain>
    </source>
</reference>
<accession>A0ACC6A8X3</accession>
<comment type="caution">
    <text evidence="1">The sequence shown here is derived from an EMBL/GenBank/DDBJ whole genome shotgun (WGS) entry which is preliminary data.</text>
</comment>
<name>A0ACC6A8X3_9BACI</name>
<keyword evidence="1" id="KW-0378">Hydrolase</keyword>
<gene>
    <name evidence="1" type="ORF">M3215_15715</name>
</gene>
<evidence type="ECO:0000313" key="1">
    <source>
        <dbReference type="EMBL" id="MCM3737206.1"/>
    </source>
</evidence>
<proteinExistence type="predicted"/>
<organism evidence="1 2">
    <name type="scientific">Bacillus cytotoxicus</name>
    <dbReference type="NCBI Taxonomy" id="580165"/>
    <lineage>
        <taxon>Bacteria</taxon>
        <taxon>Bacillati</taxon>
        <taxon>Bacillota</taxon>
        <taxon>Bacilli</taxon>
        <taxon>Bacillales</taxon>
        <taxon>Bacillaceae</taxon>
        <taxon>Bacillus</taxon>
        <taxon>Bacillus cereus group</taxon>
    </lineage>
</organism>
<protein>
    <submittedName>
        <fullName evidence="1">Alpha/beta hydrolase</fullName>
    </submittedName>
</protein>
<evidence type="ECO:0000313" key="2">
    <source>
        <dbReference type="Proteomes" id="UP001202289"/>
    </source>
</evidence>
<keyword evidence="2" id="KW-1185">Reference proteome</keyword>
<sequence>MPYMELDNDVNIYYEDQGQGTPIIFVHGVWMSSRFFHKQLPYFSKNHRTISLDLRSHGRSSHVQSGHTIANYARDLQAFIEKLSLENVILVGWSMGAFVVWEYLKQFGESNVTASVIVDELASDFKWADFPIGAFDLPALIHIMREMQMNRVDFLKEFISLMFKHPLSKDDFEWILKEVTTIPESIASAILFDQSVVDYRDFLAQITTPTLLCFGREEKLIPVAAGEHLHKHLQNSQLIMFENSCHCPFLEEADSFNKIVDHFIQSIDNNKTPL</sequence>